<proteinExistence type="predicted"/>
<accession>A0A0E9WPW6</accession>
<name>A0A0E9WPW6_ANGAN</name>
<evidence type="ECO:0000313" key="1">
    <source>
        <dbReference type="EMBL" id="JAH92397.1"/>
    </source>
</evidence>
<dbReference type="AlphaFoldDB" id="A0A0E9WPW6"/>
<dbReference type="EMBL" id="GBXM01016180">
    <property type="protein sequence ID" value="JAH92397.1"/>
    <property type="molecule type" value="Transcribed_RNA"/>
</dbReference>
<sequence length="40" mass="4736">MGSVTGCLFFPIINILSRFYSHENLQLKALFKERWLFCVI</sequence>
<organism evidence="1">
    <name type="scientific">Anguilla anguilla</name>
    <name type="common">European freshwater eel</name>
    <name type="synonym">Muraena anguilla</name>
    <dbReference type="NCBI Taxonomy" id="7936"/>
    <lineage>
        <taxon>Eukaryota</taxon>
        <taxon>Metazoa</taxon>
        <taxon>Chordata</taxon>
        <taxon>Craniata</taxon>
        <taxon>Vertebrata</taxon>
        <taxon>Euteleostomi</taxon>
        <taxon>Actinopterygii</taxon>
        <taxon>Neopterygii</taxon>
        <taxon>Teleostei</taxon>
        <taxon>Anguilliformes</taxon>
        <taxon>Anguillidae</taxon>
        <taxon>Anguilla</taxon>
    </lineage>
</organism>
<reference evidence="1" key="2">
    <citation type="journal article" date="2015" name="Fish Shellfish Immunol.">
        <title>Early steps in the European eel (Anguilla anguilla)-Vibrio vulnificus interaction in the gills: Role of the RtxA13 toxin.</title>
        <authorList>
            <person name="Callol A."/>
            <person name="Pajuelo D."/>
            <person name="Ebbesson L."/>
            <person name="Teles M."/>
            <person name="MacKenzie S."/>
            <person name="Amaro C."/>
        </authorList>
    </citation>
    <scope>NUCLEOTIDE SEQUENCE</scope>
</reference>
<protein>
    <submittedName>
        <fullName evidence="1">Uncharacterized protein</fullName>
    </submittedName>
</protein>
<reference evidence="1" key="1">
    <citation type="submission" date="2014-11" db="EMBL/GenBank/DDBJ databases">
        <authorList>
            <person name="Amaro Gonzalez C."/>
        </authorList>
    </citation>
    <scope>NUCLEOTIDE SEQUENCE</scope>
</reference>